<gene>
    <name evidence="14" type="ORF">EGYM00163_LOCUS26922</name>
</gene>
<evidence type="ECO:0000256" key="5">
    <source>
        <dbReference type="ARBA" id="ARBA00022491"/>
    </source>
</evidence>
<dbReference type="EMBL" id="HBJA01076741">
    <property type="protein sequence ID" value="CAE0815764.1"/>
    <property type="molecule type" value="Transcribed_RNA"/>
</dbReference>
<feature type="compositionally biased region" description="Low complexity" evidence="11">
    <location>
        <begin position="182"/>
        <end position="266"/>
    </location>
</feature>
<dbReference type="AlphaFoldDB" id="A0A7S4L9P8"/>
<dbReference type="PANTHER" id="PTHR23326">
    <property type="entry name" value="CCR4 NOT-RELATED"/>
    <property type="match status" value="1"/>
</dbReference>
<feature type="compositionally biased region" description="Basic and acidic residues" evidence="11">
    <location>
        <begin position="267"/>
        <end position="276"/>
    </location>
</feature>
<feature type="compositionally biased region" description="Polar residues" evidence="11">
    <location>
        <begin position="312"/>
        <end position="321"/>
    </location>
</feature>
<protein>
    <recommendedName>
        <fullName evidence="15">NOT2/NOT3/NOT5 C-terminal domain-containing protein</fullName>
    </recommendedName>
</protein>
<evidence type="ECO:0000256" key="10">
    <source>
        <dbReference type="PIRNR" id="PIRNR005290"/>
    </source>
</evidence>
<feature type="domain" description="CCR4-Not complex component Not N-terminal" evidence="12">
    <location>
        <begin position="1"/>
        <end position="136"/>
    </location>
</feature>
<dbReference type="InterPro" id="IPR007282">
    <property type="entry name" value="NOT2/3/5_C"/>
</dbReference>
<dbReference type="GO" id="GO:0006355">
    <property type="term" value="P:regulation of DNA-templated transcription"/>
    <property type="evidence" value="ECO:0007669"/>
    <property type="project" value="InterPro"/>
</dbReference>
<evidence type="ECO:0000259" key="13">
    <source>
        <dbReference type="Pfam" id="PF04153"/>
    </source>
</evidence>
<feature type="compositionally biased region" description="Basic and acidic residues" evidence="11">
    <location>
        <begin position="154"/>
        <end position="181"/>
    </location>
</feature>
<keyword evidence="9 10" id="KW-0539">Nucleus</keyword>
<comment type="similarity">
    <text evidence="3 10">Belongs to the CNOT2/3/5 family.</text>
</comment>
<evidence type="ECO:0000256" key="1">
    <source>
        <dbReference type="ARBA" id="ARBA00004123"/>
    </source>
</evidence>
<organism evidence="14">
    <name type="scientific">Eutreptiella gymnastica</name>
    <dbReference type="NCBI Taxonomy" id="73025"/>
    <lineage>
        <taxon>Eukaryota</taxon>
        <taxon>Discoba</taxon>
        <taxon>Euglenozoa</taxon>
        <taxon>Euglenida</taxon>
        <taxon>Spirocuta</taxon>
        <taxon>Euglenophyceae</taxon>
        <taxon>Eutreptiales</taxon>
        <taxon>Eutreptiaceae</taxon>
        <taxon>Eutreptiella</taxon>
    </lineage>
</organism>
<feature type="region of interest" description="Disordered" evidence="11">
    <location>
        <begin position="143"/>
        <end position="288"/>
    </location>
</feature>
<evidence type="ECO:0000256" key="8">
    <source>
        <dbReference type="ARBA" id="ARBA00023163"/>
    </source>
</evidence>
<evidence type="ECO:0000256" key="7">
    <source>
        <dbReference type="ARBA" id="ARBA00023015"/>
    </source>
</evidence>
<evidence type="ECO:0000256" key="9">
    <source>
        <dbReference type="ARBA" id="ARBA00023242"/>
    </source>
</evidence>
<dbReference type="InterPro" id="IPR007207">
    <property type="entry name" value="Not_N"/>
</dbReference>
<feature type="domain" description="NOT2/NOT3/NOT5 C-terminal" evidence="13">
    <location>
        <begin position="456"/>
        <end position="580"/>
    </location>
</feature>
<dbReference type="GO" id="GO:0000932">
    <property type="term" value="C:P-body"/>
    <property type="evidence" value="ECO:0007669"/>
    <property type="project" value="UniProtKB-UniRule"/>
</dbReference>
<feature type="compositionally biased region" description="Basic and acidic residues" evidence="11">
    <location>
        <begin position="1"/>
        <end position="13"/>
    </location>
</feature>
<keyword evidence="7 10" id="KW-0805">Transcription regulation</keyword>
<feature type="region of interest" description="Disordered" evidence="11">
    <location>
        <begin position="376"/>
        <end position="436"/>
    </location>
</feature>
<dbReference type="InterPro" id="IPR040168">
    <property type="entry name" value="Not2/3/5"/>
</dbReference>
<evidence type="ECO:0000313" key="14">
    <source>
        <dbReference type="EMBL" id="CAE0815764.1"/>
    </source>
</evidence>
<evidence type="ECO:0000256" key="11">
    <source>
        <dbReference type="SAM" id="MobiDB-lite"/>
    </source>
</evidence>
<accession>A0A7S4L9P8</accession>
<dbReference type="InterPro" id="IPR012270">
    <property type="entry name" value="CCR4-NOT_su3/5"/>
</dbReference>
<feature type="region of interest" description="Disordered" evidence="11">
    <location>
        <begin position="1"/>
        <end position="33"/>
    </location>
</feature>
<dbReference type="Pfam" id="PF04065">
    <property type="entry name" value="Not3"/>
    <property type="match status" value="1"/>
</dbReference>
<evidence type="ECO:0000256" key="4">
    <source>
        <dbReference type="ARBA" id="ARBA00022490"/>
    </source>
</evidence>
<name>A0A7S4L9P8_9EUGL</name>
<keyword evidence="6" id="KW-0597">Phosphoprotein</keyword>
<proteinExistence type="inferred from homology"/>
<evidence type="ECO:0008006" key="15">
    <source>
        <dbReference type="Google" id="ProtNLM"/>
    </source>
</evidence>
<dbReference type="PIRSF" id="PIRSF005290">
    <property type="entry name" value="NOT_su_3_5"/>
    <property type="match status" value="1"/>
</dbReference>
<keyword evidence="4 10" id="KW-0963">Cytoplasm</keyword>
<dbReference type="GO" id="GO:0030015">
    <property type="term" value="C:CCR4-NOT core complex"/>
    <property type="evidence" value="ECO:0007669"/>
    <property type="project" value="UniProtKB-UniRule"/>
</dbReference>
<evidence type="ECO:0000259" key="12">
    <source>
        <dbReference type="Pfam" id="PF04065"/>
    </source>
</evidence>
<feature type="compositionally biased region" description="Acidic residues" evidence="11">
    <location>
        <begin position="143"/>
        <end position="153"/>
    </location>
</feature>
<dbReference type="Pfam" id="PF04153">
    <property type="entry name" value="NOT2_3_5_C"/>
    <property type="match status" value="1"/>
</dbReference>
<dbReference type="GO" id="GO:0005634">
    <property type="term" value="C:nucleus"/>
    <property type="evidence" value="ECO:0007669"/>
    <property type="project" value="UniProtKB-SubCell"/>
</dbReference>
<dbReference type="InterPro" id="IPR038635">
    <property type="entry name" value="CCR4-NOT_su2/3/5_C_sf"/>
</dbReference>
<evidence type="ECO:0000256" key="6">
    <source>
        <dbReference type="ARBA" id="ARBA00022553"/>
    </source>
</evidence>
<reference evidence="14" key="1">
    <citation type="submission" date="2021-01" db="EMBL/GenBank/DDBJ databases">
        <authorList>
            <person name="Corre E."/>
            <person name="Pelletier E."/>
            <person name="Niang G."/>
            <person name="Scheremetjew M."/>
            <person name="Finn R."/>
            <person name="Kale V."/>
            <person name="Holt S."/>
            <person name="Cochrane G."/>
            <person name="Meng A."/>
            <person name="Brown T."/>
            <person name="Cohen L."/>
        </authorList>
    </citation>
    <scope>NUCLEOTIDE SEQUENCE</scope>
    <source>
        <strain evidence="14">CCMP1594</strain>
    </source>
</reference>
<feature type="region of interest" description="Disordered" evidence="11">
    <location>
        <begin position="302"/>
        <end position="321"/>
    </location>
</feature>
<sequence>MEQFKEFEKETKTKAYSKAGLAQPSKQDPESEAKYKTQCWVNKAIEQLQLQIETFEADIEAASTKKAKGKRGDNPLEHWILRHKYHIKQLERVLRLLDNDRVSVSTVDDYRDNIIYYVEANQEPEFEEDEQLYEDMIGEHTDEETWEDDNSAEDDSKNGAHAAVKKDDKKDDHKKEPEKPAKPAGSVTVPAKPAAATVAKPAAAAALSPKLAAKPAPATSAAPAPVAAKTAAPVAAPAAAKPAPAAKTPAKPAAATAPKPAPAAATKEAEAERSEETPLAEGQNHDQMLKNIVIKSAEFNRGDESTLESADASLSASFNNEENTFREDFGALEEDDEINDANDETFGDMAMPTGIGTLEELSMNTHARLGPIESMQPAAGPVGKTAPAPAPQQPVMGPDDRQSSAAGTGLGGLGSADAMAPAANRPQPTPAANPVVDRDKRSHANALRMLQASLKTLPRPHDCERPKPYVPPNPHRTPAYYPQTPHPAFNNPEIFSKFNTDTLYFIFYYQQATYQQYLAAKELKKQSWRYHKKYLTWFQRHDQPKVTTDEYEQGTYIYFDYETGWCQRIKQEFVFKYAYLEDELQI</sequence>
<dbReference type="Gene3D" id="2.30.30.1020">
    <property type="entry name" value="CCR4-NOT complex subunit 2/3/5, C-terminal domain"/>
    <property type="match status" value="1"/>
</dbReference>
<comment type="subcellular location">
    <subcellularLocation>
        <location evidence="2 10">Cytoplasm</location>
    </subcellularLocation>
    <subcellularLocation>
        <location evidence="1 10">Nucleus</location>
    </subcellularLocation>
</comment>
<evidence type="ECO:0000256" key="2">
    <source>
        <dbReference type="ARBA" id="ARBA00004496"/>
    </source>
</evidence>
<keyword evidence="5 10" id="KW-0678">Repressor</keyword>
<evidence type="ECO:0000256" key="3">
    <source>
        <dbReference type="ARBA" id="ARBA00007682"/>
    </source>
</evidence>
<keyword evidence="8 10" id="KW-0804">Transcription</keyword>